<evidence type="ECO:0000256" key="5">
    <source>
        <dbReference type="ARBA" id="ARBA00022691"/>
    </source>
</evidence>
<evidence type="ECO:0000313" key="9">
    <source>
        <dbReference type="EMBL" id="MBE9028549.1"/>
    </source>
</evidence>
<evidence type="ECO:0000313" key="10">
    <source>
        <dbReference type="Proteomes" id="UP000625316"/>
    </source>
</evidence>
<dbReference type="InterPro" id="IPR002052">
    <property type="entry name" value="DNA_methylase_N6_adenine_CS"/>
</dbReference>
<comment type="catalytic activity">
    <reaction evidence="6 8">
        <text>a 2'-deoxyadenosine in DNA + S-adenosyl-L-methionine = an N(6)-methyl-2'-deoxyadenosine in DNA + S-adenosyl-L-homocysteine + H(+)</text>
        <dbReference type="Rhea" id="RHEA:15197"/>
        <dbReference type="Rhea" id="RHEA-COMP:12418"/>
        <dbReference type="Rhea" id="RHEA-COMP:12419"/>
        <dbReference type="ChEBI" id="CHEBI:15378"/>
        <dbReference type="ChEBI" id="CHEBI:57856"/>
        <dbReference type="ChEBI" id="CHEBI:59789"/>
        <dbReference type="ChEBI" id="CHEBI:90615"/>
        <dbReference type="ChEBI" id="CHEBI:90616"/>
        <dbReference type="EC" id="2.1.1.72"/>
    </reaction>
</comment>
<dbReference type="Gene3D" id="3.40.50.150">
    <property type="entry name" value="Vaccinia Virus protein VP39"/>
    <property type="match status" value="1"/>
</dbReference>
<sequence>MLTQIKSPCAPRPFLKWAGGKTQLLQQYQDLLPKRFENYYEPFLGGGAVFFNLYATTNPPVTSFLMDINLELINVYRCVRDDVQSLIDHLEIHRVNHAKEYYYEIRGQQACPDVWFENGNNLERAARFIYLNKTCFNGLYRENSKGHFNVPMGSYKNPPILDPDLLNAASASLQNASIEAQSFEVIAEHATTAKDFVYFDPPYFPISDTSKFTSYSRGSFNMEDQIRLRDTFATLAKRRVKVMLSNSDCPFIRDLYQDFKIHTIQASRHINSKASKRGKITEVLVTSY</sequence>
<keyword evidence="5 8" id="KW-0949">S-adenosyl-L-methionine</keyword>
<dbReference type="Pfam" id="PF02086">
    <property type="entry name" value="MethyltransfD12"/>
    <property type="match status" value="1"/>
</dbReference>
<dbReference type="NCBIfam" id="TIGR00571">
    <property type="entry name" value="dam"/>
    <property type="match status" value="1"/>
</dbReference>
<dbReference type="Proteomes" id="UP000625316">
    <property type="component" value="Unassembled WGS sequence"/>
</dbReference>
<accession>A0A928Z1I8</accession>
<dbReference type="RefSeq" id="WP_264323373.1">
    <property type="nucleotide sequence ID" value="NZ_JADEXQ010000004.1"/>
</dbReference>
<dbReference type="Gene3D" id="1.10.1020.10">
    <property type="entry name" value="Adenine-specific Methyltransferase, Domain 2"/>
    <property type="match status" value="1"/>
</dbReference>
<comment type="caution">
    <text evidence="9">The sequence shown here is derived from an EMBL/GenBank/DDBJ whole genome shotgun (WGS) entry which is preliminary data.</text>
</comment>
<dbReference type="GO" id="GO:0043565">
    <property type="term" value="F:sequence-specific DNA binding"/>
    <property type="evidence" value="ECO:0007669"/>
    <property type="project" value="TreeGrafter"/>
</dbReference>
<dbReference type="EMBL" id="JADEXQ010000004">
    <property type="protein sequence ID" value="MBE9028549.1"/>
    <property type="molecule type" value="Genomic_DNA"/>
</dbReference>
<dbReference type="PROSITE" id="PS00092">
    <property type="entry name" value="N6_MTASE"/>
    <property type="match status" value="1"/>
</dbReference>
<dbReference type="GO" id="GO:0006298">
    <property type="term" value="P:mismatch repair"/>
    <property type="evidence" value="ECO:0007669"/>
    <property type="project" value="TreeGrafter"/>
</dbReference>
<reference evidence="9" key="1">
    <citation type="submission" date="2020-10" db="EMBL/GenBank/DDBJ databases">
        <authorList>
            <person name="Castelo-Branco R."/>
            <person name="Eusebio N."/>
            <person name="Adriana R."/>
            <person name="Vieira A."/>
            <person name="Brugerolle De Fraissinette N."/>
            <person name="Rezende De Castro R."/>
            <person name="Schneider M.P."/>
            <person name="Vasconcelos V."/>
            <person name="Leao P.N."/>
        </authorList>
    </citation>
    <scope>NUCLEOTIDE SEQUENCE</scope>
    <source>
        <strain evidence="9">LEGE 11480</strain>
    </source>
</reference>
<feature type="binding site" evidence="7">
    <location>
        <position position="67"/>
    </location>
    <ligand>
        <name>S-adenosyl-L-methionine</name>
        <dbReference type="ChEBI" id="CHEBI:59789"/>
    </ligand>
</feature>
<evidence type="ECO:0000256" key="3">
    <source>
        <dbReference type="ARBA" id="ARBA00022603"/>
    </source>
</evidence>
<feature type="binding site" evidence="7">
    <location>
        <position position="21"/>
    </location>
    <ligand>
        <name>S-adenosyl-L-methionine</name>
        <dbReference type="ChEBI" id="CHEBI:59789"/>
    </ligand>
</feature>
<evidence type="ECO:0000256" key="8">
    <source>
        <dbReference type="RuleBase" id="RU361257"/>
    </source>
</evidence>
<dbReference type="GO" id="GO:0009007">
    <property type="term" value="F:site-specific DNA-methyltransferase (adenine-specific) activity"/>
    <property type="evidence" value="ECO:0007669"/>
    <property type="project" value="UniProtKB-UniRule"/>
</dbReference>
<evidence type="ECO:0000256" key="7">
    <source>
        <dbReference type="PIRSR" id="PIRSR000398-1"/>
    </source>
</evidence>
<keyword evidence="3 8" id="KW-0489">Methyltransferase</keyword>
<organism evidence="9 10">
    <name type="scientific">Romeriopsis navalis LEGE 11480</name>
    <dbReference type="NCBI Taxonomy" id="2777977"/>
    <lineage>
        <taxon>Bacteria</taxon>
        <taxon>Bacillati</taxon>
        <taxon>Cyanobacteriota</taxon>
        <taxon>Cyanophyceae</taxon>
        <taxon>Leptolyngbyales</taxon>
        <taxon>Leptolyngbyaceae</taxon>
        <taxon>Romeriopsis</taxon>
        <taxon>Romeriopsis navalis</taxon>
    </lineage>
</organism>
<name>A0A928Z1I8_9CYAN</name>
<evidence type="ECO:0000256" key="4">
    <source>
        <dbReference type="ARBA" id="ARBA00022679"/>
    </source>
</evidence>
<dbReference type="InterPro" id="IPR012263">
    <property type="entry name" value="M_m6A_EcoRV"/>
</dbReference>
<dbReference type="GO" id="GO:1904047">
    <property type="term" value="F:S-adenosyl-L-methionine binding"/>
    <property type="evidence" value="ECO:0007669"/>
    <property type="project" value="TreeGrafter"/>
</dbReference>
<gene>
    <name evidence="9" type="ORF">IQ266_02105</name>
</gene>
<dbReference type="SUPFAM" id="SSF53335">
    <property type="entry name" value="S-adenosyl-L-methionine-dependent methyltransferases"/>
    <property type="match status" value="1"/>
</dbReference>
<feature type="binding site" evidence="7">
    <location>
        <position position="17"/>
    </location>
    <ligand>
        <name>S-adenosyl-L-methionine</name>
        <dbReference type="ChEBI" id="CHEBI:59789"/>
    </ligand>
</feature>
<dbReference type="InterPro" id="IPR029063">
    <property type="entry name" value="SAM-dependent_MTases_sf"/>
</dbReference>
<dbReference type="AlphaFoldDB" id="A0A928Z1I8"/>
<feature type="binding site" evidence="7">
    <location>
        <position position="200"/>
    </location>
    <ligand>
        <name>S-adenosyl-L-methionine</name>
        <dbReference type="ChEBI" id="CHEBI:59789"/>
    </ligand>
</feature>
<protein>
    <recommendedName>
        <fullName evidence="2 8">Site-specific DNA-methyltransferase (adenine-specific)</fullName>
        <ecNumber evidence="2 8">2.1.1.72</ecNumber>
    </recommendedName>
</protein>
<keyword evidence="10" id="KW-1185">Reference proteome</keyword>
<dbReference type="InterPro" id="IPR023095">
    <property type="entry name" value="Ade_MeTrfase_dom_2"/>
</dbReference>
<dbReference type="EC" id="2.1.1.72" evidence="2 8"/>
<dbReference type="GO" id="GO:0009307">
    <property type="term" value="P:DNA restriction-modification system"/>
    <property type="evidence" value="ECO:0007669"/>
    <property type="project" value="InterPro"/>
</dbReference>
<dbReference type="PANTHER" id="PTHR30481:SF3">
    <property type="entry name" value="DNA ADENINE METHYLASE"/>
    <property type="match status" value="1"/>
</dbReference>
<keyword evidence="4 8" id="KW-0808">Transferase</keyword>
<dbReference type="InterPro" id="IPR012327">
    <property type="entry name" value="MeTrfase_D12"/>
</dbReference>
<evidence type="ECO:0000256" key="6">
    <source>
        <dbReference type="ARBA" id="ARBA00047942"/>
    </source>
</evidence>
<dbReference type="PANTHER" id="PTHR30481">
    <property type="entry name" value="DNA ADENINE METHYLASE"/>
    <property type="match status" value="1"/>
</dbReference>
<comment type="similarity">
    <text evidence="1 8">Belongs to the N(4)/N(6)-methyltransferase family.</text>
</comment>
<evidence type="ECO:0000256" key="1">
    <source>
        <dbReference type="ARBA" id="ARBA00006594"/>
    </source>
</evidence>
<dbReference type="PIRSF" id="PIRSF000398">
    <property type="entry name" value="M_m6A_EcoRV"/>
    <property type="match status" value="1"/>
</dbReference>
<proteinExistence type="inferred from homology"/>
<dbReference type="GO" id="GO:0032259">
    <property type="term" value="P:methylation"/>
    <property type="evidence" value="ECO:0007669"/>
    <property type="project" value="UniProtKB-KW"/>
</dbReference>
<evidence type="ECO:0000256" key="2">
    <source>
        <dbReference type="ARBA" id="ARBA00011900"/>
    </source>
</evidence>
<dbReference type="PRINTS" id="PR00505">
    <property type="entry name" value="D12N6MTFRASE"/>
</dbReference>